<organism evidence="2 3">
    <name type="scientific">Enterococcus sulfureus ATCC 49903</name>
    <dbReference type="NCBI Taxonomy" id="1140003"/>
    <lineage>
        <taxon>Bacteria</taxon>
        <taxon>Bacillati</taxon>
        <taxon>Bacillota</taxon>
        <taxon>Bacilli</taxon>
        <taxon>Lactobacillales</taxon>
        <taxon>Enterococcaceae</taxon>
        <taxon>Enterococcus</taxon>
    </lineage>
</organism>
<proteinExistence type="predicted"/>
<feature type="transmembrane region" description="Helical" evidence="1">
    <location>
        <begin position="129"/>
        <end position="150"/>
    </location>
</feature>
<dbReference type="OrthoDB" id="9813051at2"/>
<evidence type="ECO:0000313" key="2">
    <source>
        <dbReference type="EMBL" id="EOT83384.1"/>
    </source>
</evidence>
<dbReference type="Pfam" id="PF07314">
    <property type="entry name" value="Lit"/>
    <property type="match status" value="1"/>
</dbReference>
<dbReference type="PATRIC" id="fig|1140003.3.peg.1997"/>
<dbReference type="STRING" id="1140003.OMY_02072"/>
<keyword evidence="1" id="KW-0812">Transmembrane</keyword>
<feature type="transmembrane region" description="Helical" evidence="1">
    <location>
        <begin position="178"/>
        <end position="201"/>
    </location>
</feature>
<accession>S0NQ47</accession>
<evidence type="ECO:0000313" key="3">
    <source>
        <dbReference type="Proteomes" id="UP000015961"/>
    </source>
</evidence>
<dbReference type="RefSeq" id="WP_016186502.1">
    <property type="nucleotide sequence ID" value="NZ_ASWO01000006.1"/>
</dbReference>
<dbReference type="eggNOG" id="COG4478">
    <property type="taxonomic scope" value="Bacteria"/>
</dbReference>
<reference evidence="2 3" key="1">
    <citation type="submission" date="2013-03" db="EMBL/GenBank/DDBJ databases">
        <title>The Genome Sequence of Enterococcus sulfureus ATCC_49903 (PacBio/Illumina hybrid assembly).</title>
        <authorList>
            <consortium name="The Broad Institute Genomics Platform"/>
            <consortium name="The Broad Institute Genome Sequencing Center for Infectious Disease"/>
            <person name="Earl A."/>
            <person name="Russ C."/>
            <person name="Gilmore M."/>
            <person name="Surin D."/>
            <person name="Walker B."/>
            <person name="Young S."/>
            <person name="Zeng Q."/>
            <person name="Gargeya S."/>
            <person name="Fitzgerald M."/>
            <person name="Haas B."/>
            <person name="Abouelleil A."/>
            <person name="Allen A.W."/>
            <person name="Alvarado L."/>
            <person name="Arachchi H.M."/>
            <person name="Berlin A.M."/>
            <person name="Chapman S.B."/>
            <person name="Gainer-Dewar J."/>
            <person name="Goldberg J."/>
            <person name="Griggs A."/>
            <person name="Gujja S."/>
            <person name="Hansen M."/>
            <person name="Howarth C."/>
            <person name="Imamovic A."/>
            <person name="Ireland A."/>
            <person name="Larimer J."/>
            <person name="McCowan C."/>
            <person name="Murphy C."/>
            <person name="Pearson M."/>
            <person name="Poon T.W."/>
            <person name="Priest M."/>
            <person name="Roberts A."/>
            <person name="Saif S."/>
            <person name="Shea T."/>
            <person name="Sisk P."/>
            <person name="Sykes S."/>
            <person name="Wortman J."/>
            <person name="Nusbaum C."/>
            <person name="Birren B."/>
        </authorList>
    </citation>
    <scope>NUCLEOTIDE SEQUENCE [LARGE SCALE GENOMIC DNA]</scope>
    <source>
        <strain evidence="2 3">ATCC 49903</strain>
    </source>
</reference>
<comment type="caution">
    <text evidence="2">The sequence shown here is derived from an EMBL/GenBank/DDBJ whole genome shotgun (WGS) entry which is preliminary data.</text>
</comment>
<name>S0NQ47_9ENTE</name>
<dbReference type="Proteomes" id="UP000015961">
    <property type="component" value="Unassembled WGS sequence"/>
</dbReference>
<dbReference type="NCBIfam" id="TIGR01906">
    <property type="entry name" value="integ_TIGR01906"/>
    <property type="match status" value="1"/>
</dbReference>
<feature type="transmembrane region" description="Helical" evidence="1">
    <location>
        <begin position="93"/>
        <end position="117"/>
    </location>
</feature>
<gene>
    <name evidence="2" type="ORF">I573_01934</name>
</gene>
<protein>
    <submittedName>
        <fullName evidence="2">Integral membrane protein</fullName>
    </submittedName>
</protein>
<sequence>MRRGIRFFQWVSLFLTLVSSAILITINSTWLYRLFIDREHLTQFTTLSKTELLAQYKELLAYLNFPWIQTLHLADFPMSESGMKHFVDVKQLFLVNHLVFLITLIPTIWFIYGLVAHHEQWRMIRPMQVALFVPIVVGFVMVAGFDRFFITFHEVLFRNADWVFNPATDPIINVLPEIFFFACFGLFFCCLELFFFLFYLYGRWSLRQTK</sequence>
<dbReference type="EMBL" id="ASWO01000006">
    <property type="protein sequence ID" value="EOT83384.1"/>
    <property type="molecule type" value="Genomic_DNA"/>
</dbReference>
<keyword evidence="1" id="KW-1133">Transmembrane helix</keyword>
<dbReference type="InterPro" id="IPR010178">
    <property type="entry name" value="Lit"/>
</dbReference>
<feature type="transmembrane region" description="Helical" evidence="1">
    <location>
        <begin position="7"/>
        <end position="32"/>
    </location>
</feature>
<keyword evidence="3" id="KW-1185">Reference proteome</keyword>
<dbReference type="AlphaFoldDB" id="S0NQ47"/>
<evidence type="ECO:0000256" key="1">
    <source>
        <dbReference type="SAM" id="Phobius"/>
    </source>
</evidence>
<keyword evidence="1" id="KW-0472">Membrane</keyword>